<reference evidence="1" key="1">
    <citation type="journal article" date="2023" name="Mol. Ecol. Resour.">
        <title>Chromosome-level genome assembly of a triploid poplar Populus alba 'Berolinensis'.</title>
        <authorList>
            <person name="Chen S."/>
            <person name="Yu Y."/>
            <person name="Wang X."/>
            <person name="Wang S."/>
            <person name="Zhang T."/>
            <person name="Zhou Y."/>
            <person name="He R."/>
            <person name="Meng N."/>
            <person name="Wang Y."/>
            <person name="Liu W."/>
            <person name="Liu Z."/>
            <person name="Liu J."/>
            <person name="Guo Q."/>
            <person name="Huang H."/>
            <person name="Sederoff R.R."/>
            <person name="Wang G."/>
            <person name="Qu G."/>
            <person name="Chen S."/>
        </authorList>
    </citation>
    <scope>NUCLEOTIDE SEQUENCE</scope>
    <source>
        <strain evidence="1">SC-2020</strain>
    </source>
</reference>
<keyword evidence="2" id="KW-1185">Reference proteome</keyword>
<comment type="caution">
    <text evidence="1">The sequence shown here is derived from an EMBL/GenBank/DDBJ whole genome shotgun (WGS) entry which is preliminary data.</text>
</comment>
<proteinExistence type="predicted"/>
<gene>
    <name evidence="1" type="ORF">NC653_027692</name>
</gene>
<sequence length="87" mass="9877">MGDNRWIITKQGRIDLFRRRNAGDLFDETGLRQILTTVAITRRSCKLAGLFWPEGVKKAPLSIMSPSDLQFQLFHSSNPVKLSCQVT</sequence>
<dbReference type="EMBL" id="JAQIZT010000011">
    <property type="protein sequence ID" value="KAJ6979623.1"/>
    <property type="molecule type" value="Genomic_DNA"/>
</dbReference>
<dbReference type="AlphaFoldDB" id="A0AAD6M5Z6"/>
<accession>A0AAD6M5Z6</accession>
<protein>
    <submittedName>
        <fullName evidence="1">Uncharacterized protein</fullName>
    </submittedName>
</protein>
<name>A0AAD6M5Z6_9ROSI</name>
<evidence type="ECO:0000313" key="2">
    <source>
        <dbReference type="Proteomes" id="UP001164929"/>
    </source>
</evidence>
<evidence type="ECO:0000313" key="1">
    <source>
        <dbReference type="EMBL" id="KAJ6979623.1"/>
    </source>
</evidence>
<dbReference type="Proteomes" id="UP001164929">
    <property type="component" value="Chromosome 11"/>
</dbReference>
<organism evidence="1 2">
    <name type="scientific">Populus alba x Populus x berolinensis</name>
    <dbReference type="NCBI Taxonomy" id="444605"/>
    <lineage>
        <taxon>Eukaryota</taxon>
        <taxon>Viridiplantae</taxon>
        <taxon>Streptophyta</taxon>
        <taxon>Embryophyta</taxon>
        <taxon>Tracheophyta</taxon>
        <taxon>Spermatophyta</taxon>
        <taxon>Magnoliopsida</taxon>
        <taxon>eudicotyledons</taxon>
        <taxon>Gunneridae</taxon>
        <taxon>Pentapetalae</taxon>
        <taxon>rosids</taxon>
        <taxon>fabids</taxon>
        <taxon>Malpighiales</taxon>
        <taxon>Salicaceae</taxon>
        <taxon>Saliceae</taxon>
        <taxon>Populus</taxon>
    </lineage>
</organism>